<reference evidence="1 2" key="1">
    <citation type="journal article" date="2016" name="Front. Microbiol.">
        <title>Genomic Resource of Rice Seed Associated Bacteria.</title>
        <authorList>
            <person name="Midha S."/>
            <person name="Bansal K."/>
            <person name="Sharma S."/>
            <person name="Kumar N."/>
            <person name="Patil P.P."/>
            <person name="Chaudhry V."/>
            <person name="Patil P.B."/>
        </authorList>
    </citation>
    <scope>NUCLEOTIDE SEQUENCE [LARGE SCALE GENOMIC DNA]</scope>
    <source>
        <strain evidence="1 2">NS365</strain>
    </source>
</reference>
<keyword evidence="2" id="KW-1185">Reference proteome</keyword>
<sequence length="124" mass="13007">MIDWLAHRLELAEGADLAIDHALLDWLADGVGLGHSPAWLVHVRSLTGDATGALGILDEVFPDAAYSLVRGNGSTHRFTLLPAGDGRPYTAEARHPANAVIAAVLRAFAADAAHSLQPIERAAG</sequence>
<dbReference type="RefSeq" id="WP_058602540.1">
    <property type="nucleotide sequence ID" value="NZ_LDQA01000091.1"/>
</dbReference>
<accession>A0A175RGV6</accession>
<comment type="caution">
    <text evidence="1">The sequence shown here is derived from an EMBL/GenBank/DDBJ whole genome shotgun (WGS) entry which is preliminary data.</text>
</comment>
<gene>
    <name evidence="1" type="ORF">NS365_22580</name>
</gene>
<organism evidence="1 2">
    <name type="scientific">Aureimonas ureilytica</name>
    <dbReference type="NCBI Taxonomy" id="401562"/>
    <lineage>
        <taxon>Bacteria</taxon>
        <taxon>Pseudomonadati</taxon>
        <taxon>Pseudomonadota</taxon>
        <taxon>Alphaproteobacteria</taxon>
        <taxon>Hyphomicrobiales</taxon>
        <taxon>Aurantimonadaceae</taxon>
        <taxon>Aureimonas</taxon>
    </lineage>
</organism>
<dbReference type="PATRIC" id="fig|401562.4.peg.4968"/>
<dbReference type="EMBL" id="LDQA01000091">
    <property type="protein sequence ID" value="KTR02069.1"/>
    <property type="molecule type" value="Genomic_DNA"/>
</dbReference>
<proteinExistence type="predicted"/>
<dbReference type="Proteomes" id="UP000078529">
    <property type="component" value="Unassembled WGS sequence"/>
</dbReference>
<dbReference type="AlphaFoldDB" id="A0A175RGV6"/>
<protein>
    <submittedName>
        <fullName evidence="1">Uncharacterized protein</fullName>
    </submittedName>
</protein>
<evidence type="ECO:0000313" key="2">
    <source>
        <dbReference type="Proteomes" id="UP000078529"/>
    </source>
</evidence>
<name>A0A175RGV6_9HYPH</name>
<evidence type="ECO:0000313" key="1">
    <source>
        <dbReference type="EMBL" id="KTR02069.1"/>
    </source>
</evidence>